<evidence type="ECO:0000313" key="1">
    <source>
        <dbReference type="EMBL" id="QAX95928.1"/>
    </source>
</evidence>
<name>A0A411B6J2_9CAUD</name>
<accession>A0A411B6J2</accession>
<sequence length="91" mass="10745">MELKRLAKEFKEVFDEKQYHWRIDDTLTVPSERDILDTLEQVVERIVKEPSGTWVELGRLIFIKTGSLIDVYLHHGTIERQDEQPPTEPVL</sequence>
<dbReference type="Proteomes" id="UP000290240">
    <property type="component" value="Segment"/>
</dbReference>
<evidence type="ECO:0000313" key="2">
    <source>
        <dbReference type="Proteomes" id="UP000290240"/>
    </source>
</evidence>
<dbReference type="EMBL" id="MK460248">
    <property type="protein sequence ID" value="QAX95928.1"/>
    <property type="molecule type" value="Genomic_DNA"/>
</dbReference>
<organism evidence="1 2">
    <name type="scientific">Streptomyces phage Teutsch</name>
    <dbReference type="NCBI Taxonomy" id="2510588"/>
    <lineage>
        <taxon>Viruses</taxon>
        <taxon>Duplodnaviria</taxon>
        <taxon>Heunggongvirae</taxon>
        <taxon>Uroviricota</taxon>
        <taxon>Caudoviricetes</taxon>
        <taxon>Stanwilliamsviridae</taxon>
        <taxon>Boydwoodruffvirinae</taxon>
        <taxon>Samistivirus</taxon>
        <taxon>Samistivirus peebs</taxon>
    </lineage>
</organism>
<gene>
    <name evidence="1" type="primary">238</name>
    <name evidence="1" type="ORF">SEA_TEUTSCH_238</name>
</gene>
<proteinExistence type="predicted"/>
<reference evidence="1 2" key="1">
    <citation type="submission" date="2019-01" db="EMBL/GenBank/DDBJ databases">
        <authorList>
            <person name="Teutsch A."/>
            <person name="Aseo R.J."/>
            <person name="Bailey B.D."/>
            <person name="Haggerty K.J."/>
            <person name="Martinez Fernandez C."/>
            <person name="Phetsavong A.T."/>
            <person name="Layton S.R."/>
            <person name="Nayek S."/>
            <person name="Hughes L.E."/>
            <person name="Garlena R.A."/>
            <person name="Russell D.A."/>
            <person name="Pope W.H."/>
            <person name="Jacobs-Sera D."/>
            <person name="Hatfull G.F."/>
        </authorList>
    </citation>
    <scope>NUCLEOTIDE SEQUENCE [LARGE SCALE GENOMIC DNA]</scope>
</reference>
<protein>
    <submittedName>
        <fullName evidence="1">Uncharacterized protein</fullName>
    </submittedName>
</protein>